<dbReference type="AlphaFoldDB" id="A0A9W8VDD2"/>
<keyword evidence="7" id="KW-1185">Reference proteome</keyword>
<comment type="subcellular location">
    <subcellularLocation>
        <location evidence="1">Endoplasmic reticulum</location>
    </subcellularLocation>
</comment>
<name>A0A9W8VDD2_9HYPO</name>
<proteinExistence type="inferred from homology"/>
<dbReference type="PRINTS" id="PR00081">
    <property type="entry name" value="GDHRDH"/>
</dbReference>
<dbReference type="GO" id="GO:0016491">
    <property type="term" value="F:oxidoreductase activity"/>
    <property type="evidence" value="ECO:0007669"/>
    <property type="project" value="UniProtKB-KW"/>
</dbReference>
<evidence type="ECO:0000256" key="4">
    <source>
        <dbReference type="ARBA" id="ARBA00023002"/>
    </source>
</evidence>
<keyword evidence="3" id="KW-0521">NADP</keyword>
<evidence type="ECO:0000256" key="1">
    <source>
        <dbReference type="ARBA" id="ARBA00004240"/>
    </source>
</evidence>
<comment type="similarity">
    <text evidence="2 5">Belongs to the short-chain dehydrogenases/reductases (SDR) family.</text>
</comment>
<dbReference type="Pfam" id="PF00106">
    <property type="entry name" value="adh_short"/>
    <property type="match status" value="1"/>
</dbReference>
<keyword evidence="4" id="KW-0560">Oxidoreductase</keyword>
<dbReference type="OrthoDB" id="47007at2759"/>
<dbReference type="PROSITE" id="PS00061">
    <property type="entry name" value="ADH_SHORT"/>
    <property type="match status" value="1"/>
</dbReference>
<accession>A0A9W8VDD2</accession>
<evidence type="ECO:0000256" key="2">
    <source>
        <dbReference type="ARBA" id="ARBA00006484"/>
    </source>
</evidence>
<dbReference type="InterPro" id="IPR002347">
    <property type="entry name" value="SDR_fam"/>
</dbReference>
<dbReference type="InterPro" id="IPR051019">
    <property type="entry name" value="VLCFA-Steroid_DH"/>
</dbReference>
<evidence type="ECO:0008006" key="8">
    <source>
        <dbReference type="Google" id="ProtNLM"/>
    </source>
</evidence>
<evidence type="ECO:0000256" key="3">
    <source>
        <dbReference type="ARBA" id="ARBA00022857"/>
    </source>
</evidence>
<dbReference type="GO" id="GO:0005783">
    <property type="term" value="C:endoplasmic reticulum"/>
    <property type="evidence" value="ECO:0007669"/>
    <property type="project" value="UniProtKB-SubCell"/>
</dbReference>
<evidence type="ECO:0000313" key="7">
    <source>
        <dbReference type="Proteomes" id="UP001152049"/>
    </source>
</evidence>
<gene>
    <name evidence="6" type="ORF">NW762_007986</name>
</gene>
<dbReference type="InterPro" id="IPR020904">
    <property type="entry name" value="Sc_DH/Rdtase_CS"/>
</dbReference>
<dbReference type="InterPro" id="IPR036291">
    <property type="entry name" value="NAD(P)-bd_dom_sf"/>
</dbReference>
<dbReference type="Gene3D" id="3.40.50.720">
    <property type="entry name" value="NAD(P)-binding Rossmann-like Domain"/>
    <property type="match status" value="1"/>
</dbReference>
<comment type="caution">
    <text evidence="6">The sequence shown here is derived from an EMBL/GenBank/DDBJ whole genome shotgun (WGS) entry which is preliminary data.</text>
</comment>
<sequence length="241" mass="26320">MSEIQQKFPSRSFKILVADADAVRSADYPTTQTDGDGKSQHGVDFEAIKSQLSDLNLTILINNAGKGIQGLEFAPLEKYSESLITGSVSLNALFPIHLTRTLLPTLIRNSPALIINISSVGDKGFPLLVSYSASKSFLMTMTESLGLEMKLEGHNVDTMCVRVAKTTGVAGADMKPTLSVPSASAVAKAALARVGCGERIIVGHWVHSLQQVIVGKLPRWMWERTIIDVMRNERNEELKRR</sequence>
<dbReference type="PRINTS" id="PR00080">
    <property type="entry name" value="SDRFAMILY"/>
</dbReference>
<evidence type="ECO:0000313" key="6">
    <source>
        <dbReference type="EMBL" id="KAJ4258899.1"/>
    </source>
</evidence>
<dbReference type="PANTHER" id="PTHR43899">
    <property type="entry name" value="RH59310P"/>
    <property type="match status" value="1"/>
</dbReference>
<reference evidence="6" key="1">
    <citation type="submission" date="2022-09" db="EMBL/GenBank/DDBJ databases">
        <title>Fusarium specimens isolated from Avocado Roots.</title>
        <authorList>
            <person name="Stajich J."/>
            <person name="Roper C."/>
            <person name="Heimlech-Rivalta G."/>
        </authorList>
    </citation>
    <scope>NUCLEOTIDE SEQUENCE</scope>
    <source>
        <strain evidence="6">CF00136</strain>
    </source>
</reference>
<protein>
    <recommendedName>
        <fullName evidence="8">NAD(P)-binding protein</fullName>
    </recommendedName>
</protein>
<evidence type="ECO:0000256" key="5">
    <source>
        <dbReference type="RuleBase" id="RU000363"/>
    </source>
</evidence>
<dbReference type="PANTHER" id="PTHR43899:SF13">
    <property type="entry name" value="RH59310P"/>
    <property type="match status" value="1"/>
</dbReference>
<dbReference type="EMBL" id="JAOQAZ010000015">
    <property type="protein sequence ID" value="KAJ4258899.1"/>
    <property type="molecule type" value="Genomic_DNA"/>
</dbReference>
<dbReference type="SUPFAM" id="SSF51735">
    <property type="entry name" value="NAD(P)-binding Rossmann-fold domains"/>
    <property type="match status" value="1"/>
</dbReference>
<dbReference type="Proteomes" id="UP001152049">
    <property type="component" value="Unassembled WGS sequence"/>
</dbReference>
<organism evidence="6 7">
    <name type="scientific">Fusarium torreyae</name>
    <dbReference type="NCBI Taxonomy" id="1237075"/>
    <lineage>
        <taxon>Eukaryota</taxon>
        <taxon>Fungi</taxon>
        <taxon>Dikarya</taxon>
        <taxon>Ascomycota</taxon>
        <taxon>Pezizomycotina</taxon>
        <taxon>Sordariomycetes</taxon>
        <taxon>Hypocreomycetidae</taxon>
        <taxon>Hypocreales</taxon>
        <taxon>Nectriaceae</taxon>
        <taxon>Fusarium</taxon>
    </lineage>
</organism>